<sequence>QPTIDTLSSFITYMCHHLEPRSARTYLSGIVNELEPFYPSTREIRQSHLVTRTLKGSFRRFSSPLLHKQPLTRAHLLTIMDQTPRHITHDHLLFCAQVESGFFGLLRLGELVWPDKVALRDFLKLSMRLSVVLTDDTYGFELAREKADDRFEGNVVLIQHSELSPDPLTTFQQYLASRDQRFPTHPQLWLRASGSVPTRSWFISMLHGFFPKSIAGHSMCAGGTTSLAAAGVPPDRIR</sequence>
<dbReference type="GO" id="GO:0003677">
    <property type="term" value="F:DNA binding"/>
    <property type="evidence" value="ECO:0007669"/>
    <property type="project" value="InterPro"/>
</dbReference>
<dbReference type="Proteomes" id="UP000054538">
    <property type="component" value="Unassembled WGS sequence"/>
</dbReference>
<evidence type="ECO:0000313" key="1">
    <source>
        <dbReference type="EMBL" id="KIK81276.1"/>
    </source>
</evidence>
<name>A0A0D0DB49_9AGAM</name>
<dbReference type="HOGENOM" id="CLU_083223_0_0_1"/>
<evidence type="ECO:0000313" key="2">
    <source>
        <dbReference type="Proteomes" id="UP000054538"/>
    </source>
</evidence>
<protein>
    <submittedName>
        <fullName evidence="1">Uncharacterized protein</fullName>
    </submittedName>
</protein>
<gene>
    <name evidence="1" type="ORF">PAXRUDRAFT_66416</name>
</gene>
<dbReference type="GO" id="GO:0006310">
    <property type="term" value="P:DNA recombination"/>
    <property type="evidence" value="ECO:0007669"/>
    <property type="project" value="InterPro"/>
</dbReference>
<dbReference type="Gene3D" id="1.10.443.10">
    <property type="entry name" value="Intergrase catalytic core"/>
    <property type="match status" value="1"/>
</dbReference>
<dbReference type="AlphaFoldDB" id="A0A0D0DB49"/>
<reference evidence="2" key="2">
    <citation type="submission" date="2015-01" db="EMBL/GenBank/DDBJ databases">
        <title>Evolutionary Origins and Diversification of the Mycorrhizal Mutualists.</title>
        <authorList>
            <consortium name="DOE Joint Genome Institute"/>
            <consortium name="Mycorrhizal Genomics Consortium"/>
            <person name="Kohler A."/>
            <person name="Kuo A."/>
            <person name="Nagy L.G."/>
            <person name="Floudas D."/>
            <person name="Copeland A."/>
            <person name="Barry K.W."/>
            <person name="Cichocki N."/>
            <person name="Veneault-Fourrey C."/>
            <person name="LaButti K."/>
            <person name="Lindquist E.A."/>
            <person name="Lipzen A."/>
            <person name="Lundell T."/>
            <person name="Morin E."/>
            <person name="Murat C."/>
            <person name="Riley R."/>
            <person name="Ohm R."/>
            <person name="Sun H."/>
            <person name="Tunlid A."/>
            <person name="Henrissat B."/>
            <person name="Grigoriev I.V."/>
            <person name="Hibbett D.S."/>
            <person name="Martin F."/>
        </authorList>
    </citation>
    <scope>NUCLEOTIDE SEQUENCE [LARGE SCALE GENOMIC DNA]</scope>
    <source>
        <strain evidence="2">Ve08.2h10</strain>
    </source>
</reference>
<dbReference type="InParanoid" id="A0A0D0DB49"/>
<dbReference type="EMBL" id="KN825828">
    <property type="protein sequence ID" value="KIK81276.1"/>
    <property type="molecule type" value="Genomic_DNA"/>
</dbReference>
<dbReference type="OrthoDB" id="5598396at2759"/>
<reference evidence="1 2" key="1">
    <citation type="submission" date="2014-04" db="EMBL/GenBank/DDBJ databases">
        <authorList>
            <consortium name="DOE Joint Genome Institute"/>
            <person name="Kuo A."/>
            <person name="Kohler A."/>
            <person name="Jargeat P."/>
            <person name="Nagy L.G."/>
            <person name="Floudas D."/>
            <person name="Copeland A."/>
            <person name="Barry K.W."/>
            <person name="Cichocki N."/>
            <person name="Veneault-Fourrey C."/>
            <person name="LaButti K."/>
            <person name="Lindquist E.A."/>
            <person name="Lipzen A."/>
            <person name="Lundell T."/>
            <person name="Morin E."/>
            <person name="Murat C."/>
            <person name="Sun H."/>
            <person name="Tunlid A."/>
            <person name="Henrissat B."/>
            <person name="Grigoriev I.V."/>
            <person name="Hibbett D.S."/>
            <person name="Martin F."/>
            <person name="Nordberg H.P."/>
            <person name="Cantor M.N."/>
            <person name="Hua S.X."/>
        </authorList>
    </citation>
    <scope>NUCLEOTIDE SEQUENCE [LARGE SCALE GENOMIC DNA]</scope>
    <source>
        <strain evidence="1 2">Ve08.2h10</strain>
    </source>
</reference>
<organism evidence="1 2">
    <name type="scientific">Paxillus rubicundulus Ve08.2h10</name>
    <dbReference type="NCBI Taxonomy" id="930991"/>
    <lineage>
        <taxon>Eukaryota</taxon>
        <taxon>Fungi</taxon>
        <taxon>Dikarya</taxon>
        <taxon>Basidiomycota</taxon>
        <taxon>Agaricomycotina</taxon>
        <taxon>Agaricomycetes</taxon>
        <taxon>Agaricomycetidae</taxon>
        <taxon>Boletales</taxon>
        <taxon>Paxilineae</taxon>
        <taxon>Paxillaceae</taxon>
        <taxon>Paxillus</taxon>
    </lineage>
</organism>
<dbReference type="InterPro" id="IPR013762">
    <property type="entry name" value="Integrase-like_cat_sf"/>
</dbReference>
<dbReference type="GO" id="GO:0015074">
    <property type="term" value="P:DNA integration"/>
    <property type="evidence" value="ECO:0007669"/>
    <property type="project" value="InterPro"/>
</dbReference>
<proteinExistence type="predicted"/>
<feature type="non-terminal residue" evidence="1">
    <location>
        <position position="238"/>
    </location>
</feature>
<dbReference type="InterPro" id="IPR052925">
    <property type="entry name" value="Phage_Integrase-like_Recomb"/>
</dbReference>
<feature type="non-terminal residue" evidence="1">
    <location>
        <position position="1"/>
    </location>
</feature>
<accession>A0A0D0DB49</accession>
<keyword evidence="2" id="KW-1185">Reference proteome</keyword>
<dbReference type="PANTHER" id="PTHR34605:SF3">
    <property type="entry name" value="P CELL-TYPE AGGLUTINATION PROTEIN MAP4-LIKE-RELATED"/>
    <property type="match status" value="1"/>
</dbReference>
<dbReference type="PANTHER" id="PTHR34605">
    <property type="entry name" value="PHAGE_INTEGRASE DOMAIN-CONTAINING PROTEIN"/>
    <property type="match status" value="1"/>
</dbReference>